<gene>
    <name evidence="1" type="ORF">EPA86_01670</name>
</gene>
<sequence length="287" mass="34914">MYIEGYKQRLFEILGMRFWLKIPDFQYKAIFGHNEEIKIVLEEGQVESDILRVEPAYIAFCYQSRWLYIPNLYYKKLDHRLPCKDYIEALYDYHKFHLARLLCRQLKRKQSTIESIIRSGNSHLLLIYPLKNLIESSEYWDNYRSVKTVVFNNIPYQNYLEAMHYRAWFKVRTIDGKSIVEEKEFDPKKSTYKKYPQLLREGRFNKNYSMFFHDGLKHQLDQKRYVPKWTQYQKGDVPELNEKKGSNNARNHKEKMKLRGEKAFNSYLGTKSLQNIRLYVDYFRLEQ</sequence>
<accession>A0A502L3I2</accession>
<keyword evidence="2" id="KW-1185">Reference proteome</keyword>
<evidence type="ECO:0000313" key="1">
    <source>
        <dbReference type="EMBL" id="TPH18498.1"/>
    </source>
</evidence>
<protein>
    <submittedName>
        <fullName evidence="1">Uncharacterized protein</fullName>
    </submittedName>
</protein>
<dbReference type="Proteomes" id="UP000315303">
    <property type="component" value="Unassembled WGS sequence"/>
</dbReference>
<dbReference type="RefSeq" id="WP_140601251.1">
    <property type="nucleotide sequence ID" value="NZ_SAWY01000003.1"/>
</dbReference>
<organism evidence="1 2">
    <name type="scientific">Litorilituus lipolyticus</name>
    <dbReference type="NCBI Taxonomy" id="2491017"/>
    <lineage>
        <taxon>Bacteria</taxon>
        <taxon>Pseudomonadati</taxon>
        <taxon>Pseudomonadota</taxon>
        <taxon>Gammaproteobacteria</taxon>
        <taxon>Alteromonadales</taxon>
        <taxon>Colwelliaceae</taxon>
        <taxon>Litorilituus</taxon>
    </lineage>
</organism>
<name>A0A502L3I2_9GAMM</name>
<proteinExistence type="predicted"/>
<comment type="caution">
    <text evidence="1">The sequence shown here is derived from an EMBL/GenBank/DDBJ whole genome shotgun (WGS) entry which is preliminary data.</text>
</comment>
<reference evidence="1 2" key="1">
    <citation type="submission" date="2019-01" db="EMBL/GenBank/DDBJ databases">
        <title>Litorilituus lipolytica sp. nov., isolated from intertidal sand of the Yellow Sea in China.</title>
        <authorList>
            <person name="Liu A."/>
        </authorList>
    </citation>
    <scope>NUCLEOTIDE SEQUENCE [LARGE SCALE GENOMIC DNA]</scope>
    <source>
        <strain evidence="1 2">RZ04</strain>
    </source>
</reference>
<dbReference type="AlphaFoldDB" id="A0A502L3I2"/>
<dbReference type="EMBL" id="SAWY01000003">
    <property type="protein sequence ID" value="TPH18498.1"/>
    <property type="molecule type" value="Genomic_DNA"/>
</dbReference>
<evidence type="ECO:0000313" key="2">
    <source>
        <dbReference type="Proteomes" id="UP000315303"/>
    </source>
</evidence>